<accession>A0A7W8KE33</accession>
<feature type="chain" id="PRO_5030658028" description="DUF7452 domain-containing protein" evidence="1">
    <location>
        <begin position="20"/>
        <end position="150"/>
    </location>
</feature>
<dbReference type="RefSeq" id="WP_184111142.1">
    <property type="nucleotide sequence ID" value="NZ_BNAJ01000004.1"/>
</dbReference>
<keyword evidence="1" id="KW-0732">Signal</keyword>
<dbReference type="InterPro" id="IPR055875">
    <property type="entry name" value="DUF7452"/>
</dbReference>
<organism evidence="4 5">
    <name type="scientific">Deinococcus metalli</name>
    <dbReference type="NCBI Taxonomy" id="1141878"/>
    <lineage>
        <taxon>Bacteria</taxon>
        <taxon>Thermotogati</taxon>
        <taxon>Deinococcota</taxon>
        <taxon>Deinococci</taxon>
        <taxon>Deinococcales</taxon>
        <taxon>Deinococcaceae</taxon>
        <taxon>Deinococcus</taxon>
    </lineage>
</organism>
<evidence type="ECO:0000256" key="1">
    <source>
        <dbReference type="SAM" id="SignalP"/>
    </source>
</evidence>
<reference evidence="4 5" key="3">
    <citation type="submission" date="2020-08" db="EMBL/GenBank/DDBJ databases">
        <title>Genomic Encyclopedia of Type Strains, Phase IV (KMG-IV): sequencing the most valuable type-strain genomes for metagenomic binning, comparative biology and taxonomic classification.</title>
        <authorList>
            <person name="Goeker M."/>
        </authorList>
    </citation>
    <scope>NUCLEOTIDE SEQUENCE [LARGE SCALE GENOMIC DNA]</scope>
    <source>
        <strain evidence="4 5">DSM 27521</strain>
    </source>
</reference>
<dbReference type="EMBL" id="BNAJ01000004">
    <property type="protein sequence ID" value="GHF43669.1"/>
    <property type="molecule type" value="Genomic_DNA"/>
</dbReference>
<dbReference type="AlphaFoldDB" id="A0A7W8KE33"/>
<evidence type="ECO:0000259" key="2">
    <source>
        <dbReference type="Pfam" id="PF24249"/>
    </source>
</evidence>
<evidence type="ECO:0000313" key="6">
    <source>
        <dbReference type="Proteomes" id="UP000619376"/>
    </source>
</evidence>
<dbReference type="EMBL" id="JACHFK010000004">
    <property type="protein sequence ID" value="MBB5376487.1"/>
    <property type="molecule type" value="Genomic_DNA"/>
</dbReference>
<dbReference type="Proteomes" id="UP000619376">
    <property type="component" value="Unassembled WGS sequence"/>
</dbReference>
<evidence type="ECO:0000313" key="5">
    <source>
        <dbReference type="Proteomes" id="UP000539473"/>
    </source>
</evidence>
<sequence>MKQTTITVLRSLLVSIALAAAVAVAVDFSTPHTFTAGTTIKASEMNDNFQAAQTELRRLDSKIVGFVHTSTAGNSVNNWTCIDNPATNDKPNAVVTVTHNYNPGGDSTKSNYDTNLTGVWYTTNKWCIYHEDPSKAMTAGKTYNVVVVQP</sequence>
<reference evidence="3" key="4">
    <citation type="submission" date="2024-05" db="EMBL/GenBank/DDBJ databases">
        <authorList>
            <person name="Sun Q."/>
            <person name="Zhou Y."/>
        </authorList>
    </citation>
    <scope>NUCLEOTIDE SEQUENCE</scope>
    <source>
        <strain evidence="3">CGMCC 1.18437</strain>
    </source>
</reference>
<feature type="signal peptide" evidence="1">
    <location>
        <begin position="1"/>
        <end position="19"/>
    </location>
</feature>
<evidence type="ECO:0000313" key="3">
    <source>
        <dbReference type="EMBL" id="GHF43669.1"/>
    </source>
</evidence>
<evidence type="ECO:0000313" key="4">
    <source>
        <dbReference type="EMBL" id="MBB5376487.1"/>
    </source>
</evidence>
<dbReference type="Proteomes" id="UP000539473">
    <property type="component" value="Unassembled WGS sequence"/>
</dbReference>
<reference evidence="6" key="2">
    <citation type="journal article" date="2019" name="Int. J. Syst. Evol. Microbiol.">
        <title>The Global Catalogue of Microorganisms (GCM) 10K type strain sequencing project: providing services to taxonomists for standard genome sequencing and annotation.</title>
        <authorList>
            <consortium name="The Broad Institute Genomics Platform"/>
            <consortium name="The Broad Institute Genome Sequencing Center for Infectious Disease"/>
            <person name="Wu L."/>
            <person name="Ma J."/>
        </authorList>
    </citation>
    <scope>NUCLEOTIDE SEQUENCE [LARGE SCALE GENOMIC DNA]</scope>
    <source>
        <strain evidence="6">CGMCC 1.18437</strain>
    </source>
</reference>
<dbReference type="Pfam" id="PF24249">
    <property type="entry name" value="DUF7452"/>
    <property type="match status" value="1"/>
</dbReference>
<reference evidence="3" key="1">
    <citation type="journal article" date="2014" name="Int. J. Syst. Evol. Microbiol.">
        <title>Complete genome of a new Firmicutes species belonging to the dominant human colonic microbiota ('Ruminococcus bicirculans') reveals two chromosomes and a selective capacity to utilize plant glucans.</title>
        <authorList>
            <consortium name="NISC Comparative Sequencing Program"/>
            <person name="Wegmann U."/>
            <person name="Louis P."/>
            <person name="Goesmann A."/>
            <person name="Henrissat B."/>
            <person name="Duncan S.H."/>
            <person name="Flint H.J."/>
        </authorList>
    </citation>
    <scope>NUCLEOTIDE SEQUENCE</scope>
    <source>
        <strain evidence="3">CGMCC 1.18437</strain>
    </source>
</reference>
<proteinExistence type="predicted"/>
<gene>
    <name evidence="3" type="ORF">GCM10017781_20140</name>
    <name evidence="4" type="ORF">HNQ07_001951</name>
</gene>
<protein>
    <recommendedName>
        <fullName evidence="2">DUF7452 domain-containing protein</fullName>
    </recommendedName>
</protein>
<comment type="caution">
    <text evidence="4">The sequence shown here is derived from an EMBL/GenBank/DDBJ whole genome shotgun (WGS) entry which is preliminary data.</text>
</comment>
<feature type="domain" description="DUF7452" evidence="2">
    <location>
        <begin position="65"/>
        <end position="147"/>
    </location>
</feature>
<keyword evidence="6" id="KW-1185">Reference proteome</keyword>
<name>A0A7W8KE33_9DEIO</name>